<accession>I6ZEA6</accession>
<keyword evidence="1" id="KW-1133">Transmembrane helix</keyword>
<dbReference type="HOGENOM" id="CLU_709449_0_0_14"/>
<sequence>MESSKELEQELREFSNLFELARDYLTKLAYYDSFISDLASEEPESLEFLSSSFSLLKELGRLSGNTVGLAALVSVYKSNITKTNNNFSEVELNKLFNAEYQGDGEWVDELSYIHIWVLNSYQLNLKKCSVGDIQKSHNPEIELELRTIEDEEERSEKKAKKRGGDWTKNSFAVYRNLLSSKFSFGEGISDDGGFEEIISKTQALERLERDIRSGRIYIYHSKPVKNLKLKQILSYIFLAGLVVSLVAFLKTFITYLVKSNGTEDHQHILFSIMSFIFFLLARNENGKYLDNENFKYSFSRRIFYYYFFLSSFFFFNKGDVMKLFNSGSDTASKVIIGILVAVVISSVTFFTVAFFFLNPKKNKALIKGLLHKYANSPNLYS</sequence>
<evidence type="ECO:0000256" key="1">
    <source>
        <dbReference type="SAM" id="Phobius"/>
    </source>
</evidence>
<keyword evidence="1" id="KW-0472">Membrane</keyword>
<keyword evidence="3" id="KW-1185">Reference proteome</keyword>
<protein>
    <submittedName>
        <fullName evidence="2">Uncharacterized protein</fullName>
    </submittedName>
</protein>
<organism evidence="2 3">
    <name type="scientific">Mycoplasma wenyonii (strain Massachusetts)</name>
    <name type="common">Eperythrozoon wenyonii</name>
    <dbReference type="NCBI Taxonomy" id="1197325"/>
    <lineage>
        <taxon>Bacteria</taxon>
        <taxon>Bacillati</taxon>
        <taxon>Mycoplasmatota</taxon>
        <taxon>Mollicutes</taxon>
        <taxon>Mycoplasmataceae</taxon>
        <taxon>Mycoplasma</taxon>
    </lineage>
</organism>
<feature type="transmembrane region" description="Helical" evidence="1">
    <location>
        <begin position="302"/>
        <end position="318"/>
    </location>
</feature>
<feature type="transmembrane region" description="Helical" evidence="1">
    <location>
        <begin position="232"/>
        <end position="253"/>
    </location>
</feature>
<feature type="transmembrane region" description="Helical" evidence="1">
    <location>
        <begin position="265"/>
        <end position="281"/>
    </location>
</feature>
<dbReference type="AlphaFoldDB" id="I6ZEA6"/>
<dbReference type="PATRIC" id="fig|1197325.3.peg.110"/>
<dbReference type="RefSeq" id="WP_014849617.1">
    <property type="nucleotide sequence ID" value="NC_018149.1"/>
</dbReference>
<name>I6ZEA6_MYCWM</name>
<evidence type="ECO:0000313" key="3">
    <source>
        <dbReference type="Proteomes" id="UP000009005"/>
    </source>
</evidence>
<proteinExistence type="predicted"/>
<gene>
    <name evidence="2" type="ordered locus">WEN_00500</name>
</gene>
<dbReference type="EMBL" id="CP003703">
    <property type="protein sequence ID" value="AFN64907.1"/>
    <property type="molecule type" value="Genomic_DNA"/>
</dbReference>
<dbReference type="OrthoDB" id="397163at2"/>
<reference evidence="2 3" key="1">
    <citation type="journal article" date="2012" name="J. Bacteriol.">
        <title>Complete genome sequence of Mycoplasma wenyonii strain Massachusetts.</title>
        <authorList>
            <person name="Dos Santos A.P."/>
            <person name="Guimaraes A.M."/>
            <person name="do Nascimento N.C."/>
            <person name="Sanmiguel P.J."/>
            <person name="Messick J.B."/>
        </authorList>
    </citation>
    <scope>NUCLEOTIDE SEQUENCE [LARGE SCALE GENOMIC DNA]</scope>
    <source>
        <strain evidence="2 3">Massachusetts</strain>
    </source>
</reference>
<evidence type="ECO:0000313" key="2">
    <source>
        <dbReference type="EMBL" id="AFN64907.1"/>
    </source>
</evidence>
<dbReference type="KEGG" id="mwe:WEN_00500"/>
<dbReference type="STRING" id="1197325.WEN_00500"/>
<dbReference type="Proteomes" id="UP000009005">
    <property type="component" value="Chromosome"/>
</dbReference>
<feature type="transmembrane region" description="Helical" evidence="1">
    <location>
        <begin position="334"/>
        <end position="357"/>
    </location>
</feature>
<keyword evidence="1" id="KW-0812">Transmembrane</keyword>